<comment type="caution">
    <text evidence="1">The sequence shown here is derived from an EMBL/GenBank/DDBJ whole genome shotgun (WGS) entry which is preliminary data.</text>
</comment>
<evidence type="ECO:0000313" key="2">
    <source>
        <dbReference type="Proteomes" id="UP000051530"/>
    </source>
</evidence>
<accession>A0A0R0LYF5</accession>
<dbReference type="VEuPathDB" id="MicrosporidiaDB:M153_3000006843"/>
<protein>
    <submittedName>
        <fullName evidence="1">Uncharacterized protein</fullName>
    </submittedName>
</protein>
<name>A0A0R0LYF5_9MICR</name>
<dbReference type="Proteomes" id="UP000051530">
    <property type="component" value="Unassembled WGS sequence"/>
</dbReference>
<proteinExistence type="predicted"/>
<dbReference type="AlphaFoldDB" id="A0A0R0LYF5"/>
<keyword evidence="2" id="KW-1185">Reference proteome</keyword>
<organism evidence="1 2">
    <name type="scientific">Pseudoloma neurophilia</name>
    <dbReference type="NCBI Taxonomy" id="146866"/>
    <lineage>
        <taxon>Eukaryota</taxon>
        <taxon>Fungi</taxon>
        <taxon>Fungi incertae sedis</taxon>
        <taxon>Microsporidia</taxon>
        <taxon>Pseudoloma</taxon>
    </lineage>
</organism>
<gene>
    <name evidence="1" type="ORF">M153_3000006843</name>
</gene>
<dbReference type="EMBL" id="LGUB01000096">
    <property type="protein sequence ID" value="KRH94316.1"/>
    <property type="molecule type" value="Genomic_DNA"/>
</dbReference>
<evidence type="ECO:0000313" key="1">
    <source>
        <dbReference type="EMBL" id="KRH94316.1"/>
    </source>
</evidence>
<sequence>MTGIFLNLNGLLLGLPNRLPFQANPLKFQYLTHDSPGFSSRSVKYL</sequence>
<reference evidence="1 2" key="1">
    <citation type="submission" date="2015-07" db="EMBL/GenBank/DDBJ databases">
        <title>The genome of Pseudoloma neurophilia, a relevant intracellular parasite of the zebrafish.</title>
        <authorList>
            <person name="Ndikumana S."/>
            <person name="Pelin A."/>
            <person name="Sanders J."/>
            <person name="Corradi N."/>
        </authorList>
    </citation>
    <scope>NUCLEOTIDE SEQUENCE [LARGE SCALE GENOMIC DNA]</scope>
    <source>
        <strain evidence="1 2">MK1</strain>
    </source>
</reference>